<dbReference type="PANTHER" id="PTHR43156:SF2">
    <property type="entry name" value="STAGE II SPORULATION PROTEIN E"/>
    <property type="match status" value="1"/>
</dbReference>
<dbReference type="RefSeq" id="WP_381330665.1">
    <property type="nucleotide sequence ID" value="NZ_JBHTMM010000104.1"/>
</dbReference>
<dbReference type="Pfam" id="PF00989">
    <property type="entry name" value="PAS"/>
    <property type="match status" value="1"/>
</dbReference>
<dbReference type="SUPFAM" id="SSF81606">
    <property type="entry name" value="PP2C-like"/>
    <property type="match status" value="1"/>
</dbReference>
<protein>
    <submittedName>
        <fullName evidence="3">SpoIIE family protein phosphatase</fullName>
    </submittedName>
</protein>
<gene>
    <name evidence="3" type="ORF">ACFQ5X_40830</name>
</gene>
<dbReference type="PANTHER" id="PTHR43156">
    <property type="entry name" value="STAGE II SPORULATION PROTEIN E-RELATED"/>
    <property type="match status" value="1"/>
</dbReference>
<dbReference type="Gene3D" id="3.60.40.10">
    <property type="entry name" value="PPM-type phosphatase domain"/>
    <property type="match status" value="1"/>
</dbReference>
<dbReference type="SUPFAM" id="SSF55874">
    <property type="entry name" value="ATPase domain of HSP90 chaperone/DNA topoisomerase II/histidine kinase"/>
    <property type="match status" value="1"/>
</dbReference>
<dbReference type="CDD" id="cd16936">
    <property type="entry name" value="HATPase_RsbW-like"/>
    <property type="match status" value="1"/>
</dbReference>
<dbReference type="InterPro" id="IPR035965">
    <property type="entry name" value="PAS-like_dom_sf"/>
</dbReference>
<organism evidence="3 4">
    <name type="scientific">Streptomyces kaempferi</name>
    <dbReference type="NCBI Taxonomy" id="333725"/>
    <lineage>
        <taxon>Bacteria</taxon>
        <taxon>Bacillati</taxon>
        <taxon>Actinomycetota</taxon>
        <taxon>Actinomycetes</taxon>
        <taxon>Kitasatosporales</taxon>
        <taxon>Streptomycetaceae</taxon>
        <taxon>Streptomyces</taxon>
    </lineage>
</organism>
<evidence type="ECO:0000256" key="1">
    <source>
        <dbReference type="ARBA" id="ARBA00022801"/>
    </source>
</evidence>
<dbReference type="Pfam" id="PF13581">
    <property type="entry name" value="HATPase_c_2"/>
    <property type="match status" value="1"/>
</dbReference>
<keyword evidence="1" id="KW-0378">Hydrolase</keyword>
<proteinExistence type="predicted"/>
<evidence type="ECO:0000313" key="3">
    <source>
        <dbReference type="EMBL" id="MFD1312127.1"/>
    </source>
</evidence>
<dbReference type="Gene3D" id="3.30.450.40">
    <property type="match status" value="1"/>
</dbReference>
<dbReference type="SMART" id="SM00065">
    <property type="entry name" value="GAF"/>
    <property type="match status" value="1"/>
</dbReference>
<dbReference type="InterPro" id="IPR003594">
    <property type="entry name" value="HATPase_dom"/>
</dbReference>
<dbReference type="InterPro" id="IPR013656">
    <property type="entry name" value="PAS_4"/>
</dbReference>
<dbReference type="SMART" id="SM00331">
    <property type="entry name" value="PP2C_SIG"/>
    <property type="match status" value="1"/>
</dbReference>
<reference evidence="4" key="1">
    <citation type="journal article" date="2019" name="Int. J. Syst. Evol. Microbiol.">
        <title>The Global Catalogue of Microorganisms (GCM) 10K type strain sequencing project: providing services to taxonomists for standard genome sequencing and annotation.</title>
        <authorList>
            <consortium name="The Broad Institute Genomics Platform"/>
            <consortium name="The Broad Institute Genome Sequencing Center for Infectious Disease"/>
            <person name="Wu L."/>
            <person name="Ma J."/>
        </authorList>
    </citation>
    <scope>NUCLEOTIDE SEQUENCE [LARGE SCALE GENOMIC DNA]</scope>
    <source>
        <strain evidence="4">CGMCC 4.7020</strain>
    </source>
</reference>
<sequence>MIDLEEVTPGESLSAREVSCVAIALVDANGAVIGWTRAAQQLVGYSAAEAVGRPATVVLPSIPTDVSGTSVFGERYHARGDWSGRAEVRHRDGHKRHVTLRLSLLIGQEGRFLWLVSATEIAMLSSRAANGSVRESLLTRRPIGIVIRDRELRCTFVNDVMERQDGIVCDERLGHGRTKSTPDLETEALEAAMQHVIKSGIPTIHEYQAGPAARRGEQAFSVSLSCIEDAEGHALGVCCMSVDITASQRSRERLAILSEGSIRIGSTLDVMQVGQELAELAVPLLADCTIVDLAESFALGEEPSALTDLAMGHNRAFRRVGLASVSQGNPEAAWAPGEATFIPSASPFASALSCGRSYLEPVVDTSTRTWLEQDPVRARKIQENSVHSLMGVPICARRVVVGVVLFLRTKDPVPFAEDDLLLAEELVSRAALSLDNARRYAREHATALALQRDLLPHRLTGGLAVEVASRYLPASRDGGVGGDWFDVIPLSGARVALVVGDVVGHGINAAATMGRLRTAVHTLAGMDLPPDELLAHLDDMVQRMAEEETDTGSATSVMGATCLYAIYDPVNERCTMARAGHPPPAIVDPHGGVTFPDLPAGVPLGLGLGSFEAVEMDLPEGSLLAFYTDGLIESRDYDIDVGMRLLSSALAQPGLALEGLCSDVIDAMPTQTSSDDVTLLLVRTRSLSPDQTISWDLPADPAAVSSARMLAAGQLTEWGLQRLTSTTELIISELVTNAITHGVGPIHLRLIRHRELTCEVWDASDCMPRLRHARTTDEHGRGLLLVAQFSHRWGTRHTPDNKVVWAEQDLSPTP</sequence>
<dbReference type="InterPro" id="IPR036457">
    <property type="entry name" value="PPM-type-like_dom_sf"/>
</dbReference>
<dbReference type="InterPro" id="IPR003018">
    <property type="entry name" value="GAF"/>
</dbReference>
<dbReference type="InterPro" id="IPR013767">
    <property type="entry name" value="PAS_fold"/>
</dbReference>
<dbReference type="InterPro" id="IPR001932">
    <property type="entry name" value="PPM-type_phosphatase-like_dom"/>
</dbReference>
<dbReference type="SUPFAM" id="SSF55781">
    <property type="entry name" value="GAF domain-like"/>
    <property type="match status" value="1"/>
</dbReference>
<dbReference type="Pfam" id="PF01590">
    <property type="entry name" value="GAF"/>
    <property type="match status" value="1"/>
</dbReference>
<dbReference type="Pfam" id="PF08448">
    <property type="entry name" value="PAS_4"/>
    <property type="match status" value="1"/>
</dbReference>
<accession>A0ABW3XSV3</accession>
<dbReference type="InterPro" id="IPR000014">
    <property type="entry name" value="PAS"/>
</dbReference>
<dbReference type="Gene3D" id="3.30.450.20">
    <property type="entry name" value="PAS domain"/>
    <property type="match status" value="2"/>
</dbReference>
<name>A0ABW3XSV3_9ACTN</name>
<keyword evidence="4" id="KW-1185">Reference proteome</keyword>
<dbReference type="InterPro" id="IPR052016">
    <property type="entry name" value="Bact_Sigma-Reg"/>
</dbReference>
<dbReference type="CDD" id="cd00130">
    <property type="entry name" value="PAS"/>
    <property type="match status" value="2"/>
</dbReference>
<dbReference type="SUPFAM" id="SSF55785">
    <property type="entry name" value="PYP-like sensor domain (PAS domain)"/>
    <property type="match status" value="2"/>
</dbReference>
<dbReference type="NCBIfam" id="TIGR00229">
    <property type="entry name" value="sensory_box"/>
    <property type="match status" value="2"/>
</dbReference>
<dbReference type="InterPro" id="IPR029016">
    <property type="entry name" value="GAF-like_dom_sf"/>
</dbReference>
<comment type="caution">
    <text evidence="3">The sequence shown here is derived from an EMBL/GenBank/DDBJ whole genome shotgun (WGS) entry which is preliminary data.</text>
</comment>
<feature type="domain" description="PAS" evidence="2">
    <location>
        <begin position="23"/>
        <end position="53"/>
    </location>
</feature>
<dbReference type="Proteomes" id="UP001597058">
    <property type="component" value="Unassembled WGS sequence"/>
</dbReference>
<dbReference type="Gene3D" id="3.30.565.10">
    <property type="entry name" value="Histidine kinase-like ATPase, C-terminal domain"/>
    <property type="match status" value="1"/>
</dbReference>
<dbReference type="Pfam" id="PF07228">
    <property type="entry name" value="SpoIIE"/>
    <property type="match status" value="1"/>
</dbReference>
<evidence type="ECO:0000259" key="2">
    <source>
        <dbReference type="PROSITE" id="PS50112"/>
    </source>
</evidence>
<dbReference type="EMBL" id="JBHTMM010000104">
    <property type="protein sequence ID" value="MFD1312127.1"/>
    <property type="molecule type" value="Genomic_DNA"/>
</dbReference>
<evidence type="ECO:0000313" key="4">
    <source>
        <dbReference type="Proteomes" id="UP001597058"/>
    </source>
</evidence>
<dbReference type="InterPro" id="IPR036890">
    <property type="entry name" value="HATPase_C_sf"/>
</dbReference>
<dbReference type="PROSITE" id="PS50112">
    <property type="entry name" value="PAS"/>
    <property type="match status" value="1"/>
</dbReference>